<dbReference type="SUPFAM" id="SSF50370">
    <property type="entry name" value="Ricin B-like lectins"/>
    <property type="match status" value="1"/>
</dbReference>
<feature type="transmembrane region" description="Helical" evidence="1">
    <location>
        <begin position="6"/>
        <end position="27"/>
    </location>
</feature>
<evidence type="ECO:0000313" key="2">
    <source>
        <dbReference type="EMBL" id="WVZ22455.1"/>
    </source>
</evidence>
<keyword evidence="1" id="KW-0812">Transmembrane</keyword>
<dbReference type="AlphaFoldDB" id="A0AAQ3P6A7"/>
<proteinExistence type="predicted"/>
<dbReference type="InterPro" id="IPR035992">
    <property type="entry name" value="Ricin_B-like_lectins"/>
</dbReference>
<dbReference type="Proteomes" id="UP001374535">
    <property type="component" value="Chromosome 1"/>
</dbReference>
<dbReference type="PANTHER" id="PTHR31263:SF44">
    <property type="entry name" value="OS04G0481200 PROTEIN"/>
    <property type="match status" value="1"/>
</dbReference>
<sequence length="193" mass="21738">MKLEPSHFYFYTIFFLLLLSFIIFFLLQNAGPGITKGNPYKLIYHPSTGLCVIRKTLLEPLTLGPCYLSEGWKYTPQKILSIKGTYFCIEAENEGMPAMLGIICSDSNSRWEMISDSKLHLSSKLSDGSDVCLDVDDDNVIVTNACKCLSRDRSCDPSSQWFKLIDSGRRSIFTSSSSMQNSSDLLWKQLSSI</sequence>
<organism evidence="2 3">
    <name type="scientific">Vigna mungo</name>
    <name type="common">Black gram</name>
    <name type="synonym">Phaseolus mungo</name>
    <dbReference type="NCBI Taxonomy" id="3915"/>
    <lineage>
        <taxon>Eukaryota</taxon>
        <taxon>Viridiplantae</taxon>
        <taxon>Streptophyta</taxon>
        <taxon>Embryophyta</taxon>
        <taxon>Tracheophyta</taxon>
        <taxon>Spermatophyta</taxon>
        <taxon>Magnoliopsida</taxon>
        <taxon>eudicotyledons</taxon>
        <taxon>Gunneridae</taxon>
        <taxon>Pentapetalae</taxon>
        <taxon>rosids</taxon>
        <taxon>fabids</taxon>
        <taxon>Fabales</taxon>
        <taxon>Fabaceae</taxon>
        <taxon>Papilionoideae</taxon>
        <taxon>50 kb inversion clade</taxon>
        <taxon>NPAAA clade</taxon>
        <taxon>indigoferoid/millettioid clade</taxon>
        <taxon>Phaseoleae</taxon>
        <taxon>Vigna</taxon>
    </lineage>
</organism>
<reference evidence="2 3" key="1">
    <citation type="journal article" date="2023" name="Life. Sci Alliance">
        <title>Evolutionary insights into 3D genome organization and epigenetic landscape of Vigna mungo.</title>
        <authorList>
            <person name="Junaid A."/>
            <person name="Singh B."/>
            <person name="Bhatia S."/>
        </authorList>
    </citation>
    <scope>NUCLEOTIDE SEQUENCE [LARGE SCALE GENOMIC DNA]</scope>
    <source>
        <strain evidence="2">Urdbean</strain>
    </source>
</reference>
<dbReference type="PANTHER" id="PTHR31263">
    <property type="entry name" value="CELLULASE FAMILY PROTEIN (AFU_ORTHOLOGUE AFUA_5G14560)"/>
    <property type="match status" value="1"/>
</dbReference>
<dbReference type="EMBL" id="CP144700">
    <property type="protein sequence ID" value="WVZ22455.1"/>
    <property type="molecule type" value="Genomic_DNA"/>
</dbReference>
<gene>
    <name evidence="2" type="ORF">V8G54_000999</name>
</gene>
<evidence type="ECO:0000256" key="1">
    <source>
        <dbReference type="SAM" id="Phobius"/>
    </source>
</evidence>
<name>A0AAQ3P6A7_VIGMU</name>
<keyword evidence="3" id="KW-1185">Reference proteome</keyword>
<keyword evidence="1" id="KW-1133">Transmembrane helix</keyword>
<evidence type="ECO:0000313" key="3">
    <source>
        <dbReference type="Proteomes" id="UP001374535"/>
    </source>
</evidence>
<keyword evidence="1" id="KW-0472">Membrane</keyword>
<protein>
    <submittedName>
        <fullName evidence="2">Uncharacterized protein</fullName>
    </submittedName>
</protein>
<accession>A0AAQ3P6A7</accession>